<dbReference type="Proteomes" id="UP001434883">
    <property type="component" value="Unassembled WGS sequence"/>
</dbReference>
<gene>
    <name evidence="1" type="ORF">XENOCAPTIV_017901</name>
</gene>
<protein>
    <submittedName>
        <fullName evidence="1">Uncharacterized protein</fullName>
    </submittedName>
</protein>
<organism evidence="1 2">
    <name type="scientific">Xenoophorus captivus</name>
    <dbReference type="NCBI Taxonomy" id="1517983"/>
    <lineage>
        <taxon>Eukaryota</taxon>
        <taxon>Metazoa</taxon>
        <taxon>Chordata</taxon>
        <taxon>Craniata</taxon>
        <taxon>Vertebrata</taxon>
        <taxon>Euteleostomi</taxon>
        <taxon>Actinopterygii</taxon>
        <taxon>Neopterygii</taxon>
        <taxon>Teleostei</taxon>
        <taxon>Neoteleostei</taxon>
        <taxon>Acanthomorphata</taxon>
        <taxon>Ovalentaria</taxon>
        <taxon>Atherinomorphae</taxon>
        <taxon>Cyprinodontiformes</taxon>
        <taxon>Goodeidae</taxon>
        <taxon>Xenoophorus</taxon>
    </lineage>
</organism>
<sequence length="141" mass="16518">MASGHGSGLRQKTLLTKKNTKPCLMLARKNISMIPKPFGRNFCGPERRKWNFLLHPVINIEYHSNSQTWWWQCDGLGQLYLKTLWHLLLPRVTHQYSIFPSVIIYICSGYLSVKLEFVHTAVTKKQKLKKYVVPCLLQVRY</sequence>
<proteinExistence type="predicted"/>
<dbReference type="EMBL" id="JAHRIN010045750">
    <property type="protein sequence ID" value="MEQ2207744.1"/>
    <property type="molecule type" value="Genomic_DNA"/>
</dbReference>
<name>A0ABV0RHV7_9TELE</name>
<reference evidence="1 2" key="1">
    <citation type="submission" date="2021-06" db="EMBL/GenBank/DDBJ databases">
        <authorList>
            <person name="Palmer J.M."/>
        </authorList>
    </citation>
    <scope>NUCLEOTIDE SEQUENCE [LARGE SCALE GENOMIC DNA]</scope>
    <source>
        <strain evidence="1 2">XC_2019</strain>
        <tissue evidence="1">Muscle</tissue>
    </source>
</reference>
<evidence type="ECO:0000313" key="2">
    <source>
        <dbReference type="Proteomes" id="UP001434883"/>
    </source>
</evidence>
<evidence type="ECO:0000313" key="1">
    <source>
        <dbReference type="EMBL" id="MEQ2207744.1"/>
    </source>
</evidence>
<keyword evidence="2" id="KW-1185">Reference proteome</keyword>
<accession>A0ABV0RHV7</accession>
<comment type="caution">
    <text evidence="1">The sequence shown here is derived from an EMBL/GenBank/DDBJ whole genome shotgun (WGS) entry which is preliminary data.</text>
</comment>